<dbReference type="EMBL" id="OIVN01003669">
    <property type="protein sequence ID" value="SPD12850.1"/>
    <property type="molecule type" value="Genomic_DNA"/>
</dbReference>
<sequence>MWRLGGVTYGREEVLSRGGACRRVTVHRNFRRRQRARPVSESAVFCAIESSISRAFQRYRRYHDRSLGTADLRVAMGPFGDESASWQRDDRISDGGNTGDS</sequence>
<gene>
    <name evidence="2" type="ORF">FSB_LOCUS40732</name>
</gene>
<name>A0A2N9HMA9_FAGSY</name>
<dbReference type="AlphaFoldDB" id="A0A2N9HMA9"/>
<reference evidence="2" key="1">
    <citation type="submission" date="2018-02" db="EMBL/GenBank/DDBJ databases">
        <authorList>
            <person name="Cohen D.B."/>
            <person name="Kent A.D."/>
        </authorList>
    </citation>
    <scope>NUCLEOTIDE SEQUENCE</scope>
</reference>
<proteinExistence type="predicted"/>
<evidence type="ECO:0000256" key="1">
    <source>
        <dbReference type="SAM" id="MobiDB-lite"/>
    </source>
</evidence>
<accession>A0A2N9HMA9</accession>
<feature type="region of interest" description="Disordered" evidence="1">
    <location>
        <begin position="79"/>
        <end position="101"/>
    </location>
</feature>
<organism evidence="2">
    <name type="scientific">Fagus sylvatica</name>
    <name type="common">Beechnut</name>
    <dbReference type="NCBI Taxonomy" id="28930"/>
    <lineage>
        <taxon>Eukaryota</taxon>
        <taxon>Viridiplantae</taxon>
        <taxon>Streptophyta</taxon>
        <taxon>Embryophyta</taxon>
        <taxon>Tracheophyta</taxon>
        <taxon>Spermatophyta</taxon>
        <taxon>Magnoliopsida</taxon>
        <taxon>eudicotyledons</taxon>
        <taxon>Gunneridae</taxon>
        <taxon>Pentapetalae</taxon>
        <taxon>rosids</taxon>
        <taxon>fabids</taxon>
        <taxon>Fagales</taxon>
        <taxon>Fagaceae</taxon>
        <taxon>Fagus</taxon>
    </lineage>
</organism>
<evidence type="ECO:0000313" key="2">
    <source>
        <dbReference type="EMBL" id="SPD12850.1"/>
    </source>
</evidence>
<protein>
    <submittedName>
        <fullName evidence="2">Uncharacterized protein</fullName>
    </submittedName>
</protein>